<gene>
    <name evidence="2" type="ORF">SAMN03080594_102297</name>
</gene>
<dbReference type="AlphaFoldDB" id="A0A1M4Y388"/>
<keyword evidence="1" id="KW-1133">Transmembrane helix</keyword>
<feature type="transmembrane region" description="Helical" evidence="1">
    <location>
        <begin position="29"/>
        <end position="50"/>
    </location>
</feature>
<evidence type="ECO:0000256" key="1">
    <source>
        <dbReference type="SAM" id="Phobius"/>
    </source>
</evidence>
<dbReference type="Proteomes" id="UP000184406">
    <property type="component" value="Unassembled WGS sequence"/>
</dbReference>
<evidence type="ECO:0000313" key="2">
    <source>
        <dbReference type="EMBL" id="SHF00150.1"/>
    </source>
</evidence>
<reference evidence="3" key="1">
    <citation type="submission" date="2016-11" db="EMBL/GenBank/DDBJ databases">
        <authorList>
            <person name="Varghese N."/>
            <person name="Submissions S."/>
        </authorList>
    </citation>
    <scope>NUCLEOTIDE SEQUENCE [LARGE SCALE GENOMIC DNA]</scope>
    <source>
        <strain evidence="3">DSM 17539</strain>
    </source>
</reference>
<accession>A0A1M4Y388</accession>
<sequence length="56" mass="6695">MLKTILIKKVYTEAFRHLGNQIVKNGFKIYFWICTALFAMVLYAFAYRLINGFIWD</sequence>
<proteinExistence type="predicted"/>
<dbReference type="InterPro" id="IPR046635">
    <property type="entry name" value="DUF6747"/>
</dbReference>
<keyword evidence="1" id="KW-0472">Membrane</keyword>
<keyword evidence="1" id="KW-0812">Transmembrane</keyword>
<dbReference type="EMBL" id="FQUX01000002">
    <property type="protein sequence ID" value="SHF00150.1"/>
    <property type="molecule type" value="Genomic_DNA"/>
</dbReference>
<organism evidence="2 3">
    <name type="scientific">Arenibacter palladensis</name>
    <dbReference type="NCBI Taxonomy" id="237373"/>
    <lineage>
        <taxon>Bacteria</taxon>
        <taxon>Pseudomonadati</taxon>
        <taxon>Bacteroidota</taxon>
        <taxon>Flavobacteriia</taxon>
        <taxon>Flavobacteriales</taxon>
        <taxon>Flavobacteriaceae</taxon>
        <taxon>Arenibacter</taxon>
    </lineage>
</organism>
<protein>
    <submittedName>
        <fullName evidence="2">Uncharacterized protein</fullName>
    </submittedName>
</protein>
<name>A0A1M4Y388_9FLAO</name>
<dbReference type="RefSeq" id="WP_317043184.1">
    <property type="nucleotide sequence ID" value="NZ_FQUX01000002.1"/>
</dbReference>
<evidence type="ECO:0000313" key="3">
    <source>
        <dbReference type="Proteomes" id="UP000184406"/>
    </source>
</evidence>
<keyword evidence="3" id="KW-1185">Reference proteome</keyword>
<dbReference type="Pfam" id="PF20532">
    <property type="entry name" value="DUF6747"/>
    <property type="match status" value="1"/>
</dbReference>